<proteinExistence type="predicted"/>
<keyword evidence="2" id="KW-1185">Reference proteome</keyword>
<sequence>MATDPYASILDLDAHRGTAELFAVYLRRSMRGAGTPSSRLVLAEADALLLQGPARTWPEAAVRLRFLVEQYMLTVPGQSGRQQTLARRALRDIAYLSRCEEL</sequence>
<comment type="caution">
    <text evidence="1">The sequence shown here is derived from an EMBL/GenBank/DDBJ whole genome shotgun (WGS) entry which is preliminary data.</text>
</comment>
<evidence type="ECO:0000313" key="2">
    <source>
        <dbReference type="Proteomes" id="UP000598196"/>
    </source>
</evidence>
<gene>
    <name evidence="1" type="ORF">GCM10010991_00500</name>
</gene>
<accession>A0A917YHP2</accession>
<dbReference type="AlphaFoldDB" id="A0A917YHP2"/>
<evidence type="ECO:0000313" key="1">
    <source>
        <dbReference type="EMBL" id="GGO23289.1"/>
    </source>
</evidence>
<name>A0A917YHP2_9RHOB</name>
<protein>
    <submittedName>
        <fullName evidence="1">Uncharacterized protein</fullName>
    </submittedName>
</protein>
<organism evidence="1 2">
    <name type="scientific">Gemmobacter aquaticus</name>
    <dbReference type="NCBI Taxonomy" id="490185"/>
    <lineage>
        <taxon>Bacteria</taxon>
        <taxon>Pseudomonadati</taxon>
        <taxon>Pseudomonadota</taxon>
        <taxon>Alphaproteobacteria</taxon>
        <taxon>Rhodobacterales</taxon>
        <taxon>Paracoccaceae</taxon>
        <taxon>Gemmobacter</taxon>
    </lineage>
</organism>
<reference evidence="1 2" key="1">
    <citation type="journal article" date="2014" name="Int. J. Syst. Evol. Microbiol.">
        <title>Complete genome sequence of Corynebacterium casei LMG S-19264T (=DSM 44701T), isolated from a smear-ripened cheese.</title>
        <authorList>
            <consortium name="US DOE Joint Genome Institute (JGI-PGF)"/>
            <person name="Walter F."/>
            <person name="Albersmeier A."/>
            <person name="Kalinowski J."/>
            <person name="Ruckert C."/>
        </authorList>
    </citation>
    <scope>NUCLEOTIDE SEQUENCE [LARGE SCALE GENOMIC DNA]</scope>
    <source>
        <strain evidence="1 2">CGMCC 1.7029</strain>
    </source>
</reference>
<dbReference type="EMBL" id="BMLP01000001">
    <property type="protein sequence ID" value="GGO23289.1"/>
    <property type="molecule type" value="Genomic_DNA"/>
</dbReference>
<dbReference type="Proteomes" id="UP000598196">
    <property type="component" value="Unassembled WGS sequence"/>
</dbReference>